<evidence type="ECO:0000313" key="3">
    <source>
        <dbReference type="Proteomes" id="UP000762676"/>
    </source>
</evidence>
<name>A0AAV4J168_9GAST</name>
<comment type="caution">
    <text evidence="2">The sequence shown here is derived from an EMBL/GenBank/DDBJ whole genome shotgun (WGS) entry which is preliminary data.</text>
</comment>
<keyword evidence="1" id="KW-0175">Coiled coil</keyword>
<dbReference type="Gene3D" id="1.20.120.20">
    <property type="entry name" value="Apolipoprotein"/>
    <property type="match status" value="1"/>
</dbReference>
<dbReference type="EMBL" id="BMAT01013613">
    <property type="protein sequence ID" value="GFS16502.1"/>
    <property type="molecule type" value="Genomic_DNA"/>
</dbReference>
<evidence type="ECO:0008006" key="4">
    <source>
        <dbReference type="Google" id="ProtNLM"/>
    </source>
</evidence>
<gene>
    <name evidence="2" type="ORF">ElyMa_006798400</name>
</gene>
<feature type="coiled-coil region" evidence="1">
    <location>
        <begin position="131"/>
        <end position="201"/>
    </location>
</feature>
<reference evidence="2 3" key="1">
    <citation type="journal article" date="2021" name="Elife">
        <title>Chloroplast acquisition without the gene transfer in kleptoplastic sea slugs, Plakobranchus ocellatus.</title>
        <authorList>
            <person name="Maeda T."/>
            <person name="Takahashi S."/>
            <person name="Yoshida T."/>
            <person name="Shimamura S."/>
            <person name="Takaki Y."/>
            <person name="Nagai Y."/>
            <person name="Toyoda A."/>
            <person name="Suzuki Y."/>
            <person name="Arimoto A."/>
            <person name="Ishii H."/>
            <person name="Satoh N."/>
            <person name="Nishiyama T."/>
            <person name="Hasebe M."/>
            <person name="Maruyama T."/>
            <person name="Minagawa J."/>
            <person name="Obokata J."/>
            <person name="Shigenobu S."/>
        </authorList>
    </citation>
    <scope>NUCLEOTIDE SEQUENCE [LARGE SCALE GENOMIC DNA]</scope>
</reference>
<dbReference type="Proteomes" id="UP000762676">
    <property type="component" value="Unassembled WGS sequence"/>
</dbReference>
<sequence length="503" mass="55510">MVGKTSADTRTIRSVTVFKKGFGDSKKWVALATVTPKSPTVREASDSINIDGQFSDTQAHVEIQLLKSDDCKSLKVACEARLKDSKGRVSSMKAVIGKKKFPKSIPESEEDKPEDAVDQAEEITNKIENIMTALGEKIASLETRLDDATERDDRLDDKLETLGDTINSLDRNVNREITSSGDQVEEKLDSMNDRLAEKLTEVISKIPSNTENDCSNEVCASVSSQVSVVGNSVESLNGNVNSVGDEVRGVRASMATSTDLNNKLDKISSTVDGLSTTTNNLVTSVDARSGPCANTSPPALSEYFDVLGTGKKEWRLLFRGTAHNNVQVYPAYLHGTGIPVPAKEGCKQFNPSLPCTNHYRNTAAFYSWANVDKVLLVLYVNGQRVKHIMFNGEGSTNLNWFTGNRVIESSWRDLKTLRHNIFSVEGDGRPRLLRRFYANHQYGGCDNDKGWFVAADAVPGGCLWEKKEKAPAFFYSKGDHLAWWKHSDQVAEADVMGIFIMYK</sequence>
<organism evidence="2 3">
    <name type="scientific">Elysia marginata</name>
    <dbReference type="NCBI Taxonomy" id="1093978"/>
    <lineage>
        <taxon>Eukaryota</taxon>
        <taxon>Metazoa</taxon>
        <taxon>Spiralia</taxon>
        <taxon>Lophotrochozoa</taxon>
        <taxon>Mollusca</taxon>
        <taxon>Gastropoda</taxon>
        <taxon>Heterobranchia</taxon>
        <taxon>Euthyneura</taxon>
        <taxon>Panpulmonata</taxon>
        <taxon>Sacoglossa</taxon>
        <taxon>Placobranchoidea</taxon>
        <taxon>Plakobranchidae</taxon>
        <taxon>Elysia</taxon>
    </lineage>
</organism>
<evidence type="ECO:0000256" key="1">
    <source>
        <dbReference type="SAM" id="Coils"/>
    </source>
</evidence>
<accession>A0AAV4J168</accession>
<dbReference type="AlphaFoldDB" id="A0AAV4J168"/>
<evidence type="ECO:0000313" key="2">
    <source>
        <dbReference type="EMBL" id="GFS16502.1"/>
    </source>
</evidence>
<dbReference type="SUPFAM" id="SSF57997">
    <property type="entry name" value="Tropomyosin"/>
    <property type="match status" value="1"/>
</dbReference>
<keyword evidence="3" id="KW-1185">Reference proteome</keyword>
<protein>
    <recommendedName>
        <fullName evidence="4">Fibrinogen C-terminal domain-containing protein</fullName>
    </recommendedName>
</protein>
<proteinExistence type="predicted"/>